<evidence type="ECO:0000313" key="2">
    <source>
        <dbReference type="Proteomes" id="UP000295278"/>
    </source>
</evidence>
<reference evidence="1 2" key="1">
    <citation type="submission" date="2019-03" db="EMBL/GenBank/DDBJ databases">
        <title>Flavobacterium AT-3-2 sp. nov., isolated from arctic soil.</title>
        <authorList>
            <person name="Chaudhary D.K."/>
        </authorList>
    </citation>
    <scope>NUCLEOTIDE SEQUENCE [LARGE SCALE GENOMIC DNA]</scope>
    <source>
        <strain evidence="1 2">AT-3-2</strain>
    </source>
</reference>
<dbReference type="InterPro" id="IPR054207">
    <property type="entry name" value="DUF6913"/>
</dbReference>
<gene>
    <name evidence="1" type="ORF">E0F89_07290</name>
</gene>
<dbReference type="Proteomes" id="UP000295278">
    <property type="component" value="Unassembled WGS sequence"/>
</dbReference>
<comment type="caution">
    <text evidence="1">The sequence shown here is derived from an EMBL/GenBank/DDBJ whole genome shotgun (WGS) entry which is preliminary data.</text>
</comment>
<keyword evidence="2" id="KW-1185">Reference proteome</keyword>
<evidence type="ECO:0000313" key="1">
    <source>
        <dbReference type="EMBL" id="TDD77384.1"/>
    </source>
</evidence>
<dbReference type="EMBL" id="SMFM01000002">
    <property type="protein sequence ID" value="TDD77384.1"/>
    <property type="molecule type" value="Genomic_DNA"/>
</dbReference>
<dbReference type="AlphaFoldDB" id="A0A4R5B1I5"/>
<organism evidence="1 2">
    <name type="scientific">Flavobacterium caseinilyticum</name>
    <dbReference type="NCBI Taxonomy" id="2541732"/>
    <lineage>
        <taxon>Bacteria</taxon>
        <taxon>Pseudomonadati</taxon>
        <taxon>Bacteroidota</taxon>
        <taxon>Flavobacteriia</taxon>
        <taxon>Flavobacteriales</taxon>
        <taxon>Flavobacteriaceae</taxon>
        <taxon>Flavobacterium</taxon>
    </lineage>
</organism>
<proteinExistence type="predicted"/>
<dbReference type="RefSeq" id="WP_131909149.1">
    <property type="nucleotide sequence ID" value="NZ_SMFM01000002.1"/>
</dbReference>
<name>A0A4R5B1I5_9FLAO</name>
<dbReference type="Pfam" id="PF21857">
    <property type="entry name" value="DUF6913"/>
    <property type="match status" value="1"/>
</dbReference>
<dbReference type="OrthoDB" id="1430532at2"/>
<accession>A0A4R5B1I5</accession>
<protein>
    <submittedName>
        <fullName evidence="1">Uncharacterized protein</fullName>
    </submittedName>
</protein>
<sequence length="172" mass="20016">MFLNYIKNFLLKKTLKNSLQNLKNDLSNNVVKTIGLVVDATRFTETELLIKELIANGIKPNDITTILYKDTVRKTAENTFPIFNSGHITWNGKFSSTELNNFVDEKFDLLISYYDIEIPILLQITYNSEAEFKVGFSSIDKRLNHFMIKTEVNSYRIFVGELFKYLKLLKKI</sequence>